<organism evidence="3 4">
    <name type="scientific">Natrarchaeobaculum sulfurireducens</name>
    <dbReference type="NCBI Taxonomy" id="2044521"/>
    <lineage>
        <taxon>Archaea</taxon>
        <taxon>Methanobacteriati</taxon>
        <taxon>Methanobacteriota</taxon>
        <taxon>Stenosarchaea group</taxon>
        <taxon>Halobacteria</taxon>
        <taxon>Halobacteriales</taxon>
        <taxon>Natrialbaceae</taxon>
        <taxon>Natrarchaeobaculum</taxon>
    </lineage>
</organism>
<reference evidence="5" key="1">
    <citation type="submission" date="2017-10" db="EMBL/GenBank/DDBJ databases">
        <title>Phenotypic and genomic properties of facultatively anaerobic sulfur-reducing natronoarchaea from hypersaline soda lakes.</title>
        <authorList>
            <person name="Sorokin D.Y."/>
            <person name="Kublanov I.V."/>
            <person name="Roman P."/>
            <person name="Sinninghe Damste J.S."/>
            <person name="Golyshin P.N."/>
            <person name="Rojo D."/>
            <person name="Ciordia S."/>
            <person name="Mena Md.C."/>
            <person name="Ferrer M."/>
            <person name="Messina E."/>
            <person name="Smedile F."/>
            <person name="La Spada G."/>
            <person name="La Cono V."/>
            <person name="Yakimov M.M."/>
        </authorList>
    </citation>
    <scope>NUCLEOTIDE SEQUENCE [LARGE SCALE GENOMIC DNA]</scope>
    <source>
        <strain evidence="5">AArc1</strain>
    </source>
</reference>
<proteinExistence type="predicted"/>
<dbReference type="RefSeq" id="WP_117365123.1">
    <property type="nucleotide sequence ID" value="NZ_CP024047.1"/>
</dbReference>
<dbReference type="EMBL" id="CP027033">
    <property type="protein sequence ID" value="AXR80927.1"/>
    <property type="molecule type" value="Genomic_DNA"/>
</dbReference>
<reference evidence="4" key="2">
    <citation type="submission" date="2018-02" db="EMBL/GenBank/DDBJ databases">
        <title>Phenotypic and genomic properties of facultatively anaerobic sulfur-reducing natronoarchaea from hypersaline soda lakes.</title>
        <authorList>
            <person name="Sorokin D.Y."/>
            <person name="Kublanov I.V."/>
            <person name="Roman P."/>
            <person name="Sinninghe Damste J.S."/>
            <person name="Golyshin P.N."/>
            <person name="Rojo D."/>
            <person name="Ciordia S."/>
            <person name="Mena M.D.C."/>
            <person name="Ferrer M."/>
            <person name="Messina E."/>
            <person name="Smedile F."/>
            <person name="La Spada G."/>
            <person name="La Cono V."/>
            <person name="Yakimov M.M."/>
        </authorList>
    </citation>
    <scope>NUCLEOTIDE SEQUENCE [LARGE SCALE GENOMIC DNA]</scope>
    <source>
        <strain evidence="4">AArc-Mg</strain>
    </source>
</reference>
<dbReference type="GeneID" id="37641400"/>
<sequence>MSDTAPPDRLTPIDDSTGRTIYFHERRGTYHTWCDEREYDPASTALLLAVSSVRNVEPDELEPLSARIDPDALDAFVSHDGAAAGGSSDATVTFSYAGCAITIRADGEVVIEPDPQSVA</sequence>
<keyword evidence="4" id="KW-1185">Reference proteome</keyword>
<dbReference type="KEGG" id="nan:AArc1_2817"/>
<reference evidence="3" key="3">
    <citation type="journal article" date="2019" name="Int. J. Syst. Evol. Microbiol.">
        <title>Natronolimnobius sulfurireducens sp. nov. and Halalkaliarchaeum desulfuricum gen. nov., sp. nov., the first sulfur-respiring alkaliphilic haloarchaea from hypersaline alkaline lakes.</title>
        <authorList>
            <person name="Sorokin D.Y."/>
            <person name="Yakimov M."/>
            <person name="Messina E."/>
            <person name="Merkel A.Y."/>
            <person name="Bale N.J."/>
            <person name="Sinninghe Damste J.S."/>
        </authorList>
    </citation>
    <scope>NUCLEOTIDE SEQUENCE</scope>
    <source>
        <strain evidence="3">AArc-Mg</strain>
        <strain evidence="2">AArc1</strain>
    </source>
</reference>
<dbReference type="InterPro" id="IPR040624">
    <property type="entry name" value="HalOD1"/>
</dbReference>
<dbReference type="KEGG" id="nag:AArcMg_0906"/>
<accession>A0A346PN32</accession>
<feature type="domain" description="Halobacterial output" evidence="1">
    <location>
        <begin position="38"/>
        <end position="113"/>
    </location>
</feature>
<dbReference type="Proteomes" id="UP000258613">
    <property type="component" value="Chromosome"/>
</dbReference>
<gene>
    <name evidence="2" type="ORF">AArc1_2817</name>
    <name evidence="3" type="ORF">AArcMg_0906</name>
</gene>
<dbReference type="AlphaFoldDB" id="A0A346PN32"/>
<dbReference type="OrthoDB" id="193772at2157"/>
<dbReference type="Pfam" id="PF18545">
    <property type="entry name" value="HalOD1"/>
    <property type="match status" value="1"/>
</dbReference>
<name>A0A346PN32_9EURY</name>
<evidence type="ECO:0000313" key="3">
    <source>
        <dbReference type="EMBL" id="AXR80927.1"/>
    </source>
</evidence>
<protein>
    <recommendedName>
        <fullName evidence="1">Halobacterial output domain-containing protein</fullName>
    </recommendedName>
</protein>
<accession>A0A346PHY4</accession>
<dbReference type="EMBL" id="CP024047">
    <property type="protein sequence ID" value="AXR79129.1"/>
    <property type="molecule type" value="Genomic_DNA"/>
</dbReference>
<evidence type="ECO:0000313" key="2">
    <source>
        <dbReference type="EMBL" id="AXR79129.1"/>
    </source>
</evidence>
<evidence type="ECO:0000313" key="5">
    <source>
        <dbReference type="Proteomes" id="UP000258707"/>
    </source>
</evidence>
<evidence type="ECO:0000259" key="1">
    <source>
        <dbReference type="Pfam" id="PF18545"/>
    </source>
</evidence>
<dbReference type="Proteomes" id="UP000258707">
    <property type="component" value="Chromosome"/>
</dbReference>
<evidence type="ECO:0000313" key="4">
    <source>
        <dbReference type="Proteomes" id="UP000258613"/>
    </source>
</evidence>